<name>A0A5K7YY50_9BACT</name>
<dbReference type="AlphaFoldDB" id="A0A5K7YY50"/>
<dbReference type="Pfam" id="PF05016">
    <property type="entry name" value="ParE_toxin"/>
    <property type="match status" value="1"/>
</dbReference>
<dbReference type="InterPro" id="IPR035093">
    <property type="entry name" value="RelE/ParE_toxin_dom_sf"/>
</dbReference>
<keyword evidence="2" id="KW-1277">Toxin-antitoxin system</keyword>
<dbReference type="InterPro" id="IPR007712">
    <property type="entry name" value="RelE/ParE_toxin"/>
</dbReference>
<sequence>MIWSILYHHDIEGDLDSIGPSAARRIVKAIDSKLTRHPMDFGAPLSGNLADFRKLRVGDYRVVYKVHEKTVVVYVLAVGPRRDKEIYRLAVKRK</sequence>
<dbReference type="PANTHER" id="PTHR35601:SF1">
    <property type="entry name" value="TOXIN RELE"/>
    <property type="match status" value="1"/>
</dbReference>
<comment type="similarity">
    <text evidence="1">Belongs to the RelE toxin family.</text>
</comment>
<dbReference type="PANTHER" id="PTHR35601">
    <property type="entry name" value="TOXIN RELE"/>
    <property type="match status" value="1"/>
</dbReference>
<reference evidence="3 4" key="1">
    <citation type="submission" date="2019-11" db="EMBL/GenBank/DDBJ databases">
        <title>Comparative genomics of hydrocarbon-degrading Desulfosarcina strains.</title>
        <authorList>
            <person name="Watanabe M."/>
            <person name="Kojima H."/>
            <person name="Fukui M."/>
        </authorList>
    </citation>
    <scope>NUCLEOTIDE SEQUENCE [LARGE SCALE GENOMIC DNA]</scope>
    <source>
        <strain evidence="3 4">PP31</strain>
    </source>
</reference>
<dbReference type="KEGG" id="dwd:DSCW_03660"/>
<evidence type="ECO:0000256" key="2">
    <source>
        <dbReference type="ARBA" id="ARBA00022649"/>
    </source>
</evidence>
<organism evidence="3 4">
    <name type="scientific">Desulfosarcina widdelii</name>
    <dbReference type="NCBI Taxonomy" id="947919"/>
    <lineage>
        <taxon>Bacteria</taxon>
        <taxon>Pseudomonadati</taxon>
        <taxon>Thermodesulfobacteriota</taxon>
        <taxon>Desulfobacteria</taxon>
        <taxon>Desulfobacterales</taxon>
        <taxon>Desulfosarcinaceae</taxon>
        <taxon>Desulfosarcina</taxon>
    </lineage>
</organism>
<evidence type="ECO:0000313" key="4">
    <source>
        <dbReference type="Proteomes" id="UP000427769"/>
    </source>
</evidence>
<dbReference type="NCBIfam" id="TIGR02385">
    <property type="entry name" value="RelE_StbE"/>
    <property type="match status" value="1"/>
</dbReference>
<gene>
    <name evidence="3" type="ORF">DSCW_03660</name>
</gene>
<dbReference type="SUPFAM" id="SSF143011">
    <property type="entry name" value="RelE-like"/>
    <property type="match status" value="1"/>
</dbReference>
<keyword evidence="4" id="KW-1185">Reference proteome</keyword>
<dbReference type="Proteomes" id="UP000427769">
    <property type="component" value="Chromosome"/>
</dbReference>
<accession>A0A5K7YY50</accession>
<proteinExistence type="inferred from homology"/>
<dbReference type="OrthoDB" id="5471511at2"/>
<dbReference type="Gene3D" id="3.30.2310.20">
    <property type="entry name" value="RelE-like"/>
    <property type="match status" value="1"/>
</dbReference>
<protein>
    <submittedName>
        <fullName evidence="3">Translation repressor RelE</fullName>
    </submittedName>
</protein>
<dbReference type="EMBL" id="AP021875">
    <property type="protein sequence ID" value="BBO72949.1"/>
    <property type="molecule type" value="Genomic_DNA"/>
</dbReference>
<dbReference type="RefSeq" id="WP_155302108.1">
    <property type="nucleotide sequence ID" value="NZ_AP021875.1"/>
</dbReference>
<evidence type="ECO:0000313" key="3">
    <source>
        <dbReference type="EMBL" id="BBO72949.1"/>
    </source>
</evidence>
<evidence type="ECO:0000256" key="1">
    <source>
        <dbReference type="ARBA" id="ARBA00006226"/>
    </source>
</evidence>